<reference evidence="1 2" key="1">
    <citation type="journal article" date="2016" name="Nat. Commun.">
        <title>Thousands of microbial genomes shed light on interconnected biogeochemical processes in an aquifer system.</title>
        <authorList>
            <person name="Anantharaman K."/>
            <person name="Brown C.T."/>
            <person name="Hug L.A."/>
            <person name="Sharon I."/>
            <person name="Castelle C.J."/>
            <person name="Probst A.J."/>
            <person name="Thomas B.C."/>
            <person name="Singh A."/>
            <person name="Wilkins M.J."/>
            <person name="Karaoz U."/>
            <person name="Brodie E.L."/>
            <person name="Williams K.H."/>
            <person name="Hubbard S.S."/>
            <person name="Banfield J.F."/>
        </authorList>
    </citation>
    <scope>NUCLEOTIDE SEQUENCE [LARGE SCALE GENOMIC DNA]</scope>
</reference>
<dbReference type="InterPro" id="IPR015797">
    <property type="entry name" value="NUDIX_hydrolase-like_dom_sf"/>
</dbReference>
<protein>
    <recommendedName>
        <fullName evidence="3">Nudix hydrolase domain-containing protein</fullName>
    </recommendedName>
</protein>
<dbReference type="STRING" id="1798652.A3A43_00680"/>
<comment type="caution">
    <text evidence="1">The sequence shown here is derived from an EMBL/GenBank/DDBJ whole genome shotgun (WGS) entry which is preliminary data.</text>
</comment>
<dbReference type="SUPFAM" id="SSF55811">
    <property type="entry name" value="Nudix"/>
    <property type="match status" value="1"/>
</dbReference>
<dbReference type="EMBL" id="MHLC01000028">
    <property type="protein sequence ID" value="OGZ00696.1"/>
    <property type="molecule type" value="Genomic_DNA"/>
</dbReference>
<accession>A0A1G2CH30</accession>
<dbReference type="Proteomes" id="UP000178495">
    <property type="component" value="Unassembled WGS sequence"/>
</dbReference>
<name>A0A1G2CH30_9BACT</name>
<organism evidence="1 2">
    <name type="scientific">Candidatus Liptonbacteria bacterium RIFCSPLOWO2_01_FULL_56_20</name>
    <dbReference type="NCBI Taxonomy" id="1798652"/>
    <lineage>
        <taxon>Bacteria</taxon>
        <taxon>Candidatus Liptoniibacteriota</taxon>
    </lineage>
</organism>
<evidence type="ECO:0008006" key="3">
    <source>
        <dbReference type="Google" id="ProtNLM"/>
    </source>
</evidence>
<dbReference type="AlphaFoldDB" id="A0A1G2CH30"/>
<proteinExistence type="predicted"/>
<sequence>MHAVERFRKLAAEDRFKGWPLVGEPELGPKIPFFGGTLNYQLQTGNGVEDYTSILRHFGWAVVFGVVHLREEWPPNTYPPVDHGLHVVTLCQWKPGVNQASWELPPGGIGKVDPKATLDEIAEKTRQTYLKETGLGGGNFKHLGHIMIETGKYRGAGPDDHGLRAHLFLATDLERAQYARKPNPNEIMETLMVPLREFPEVLASDLFVEESAVVCAYKALIEVGLLHWSK</sequence>
<evidence type="ECO:0000313" key="1">
    <source>
        <dbReference type="EMBL" id="OGZ00696.1"/>
    </source>
</evidence>
<dbReference type="Gene3D" id="3.90.79.10">
    <property type="entry name" value="Nucleoside Triphosphate Pyrophosphohydrolase"/>
    <property type="match status" value="1"/>
</dbReference>
<evidence type="ECO:0000313" key="2">
    <source>
        <dbReference type="Proteomes" id="UP000178495"/>
    </source>
</evidence>
<gene>
    <name evidence="1" type="ORF">A3A43_00680</name>
</gene>